<evidence type="ECO:0000313" key="6">
    <source>
        <dbReference type="EMBL" id="KAA1039294.1"/>
    </source>
</evidence>
<dbReference type="Pfam" id="PF00210">
    <property type="entry name" value="Ferritin"/>
    <property type="match status" value="1"/>
</dbReference>
<evidence type="ECO:0000313" key="8">
    <source>
        <dbReference type="Proteomes" id="UP000295735"/>
    </source>
</evidence>
<dbReference type="InterPro" id="IPR009078">
    <property type="entry name" value="Ferritin-like_SF"/>
</dbReference>
<dbReference type="Proteomes" id="UP000295735">
    <property type="component" value="Unassembled WGS sequence"/>
</dbReference>
<dbReference type="InterPro" id="IPR023188">
    <property type="entry name" value="DPS_DNA-bd_CS"/>
</dbReference>
<evidence type="ECO:0000256" key="2">
    <source>
        <dbReference type="RuleBase" id="RU003875"/>
    </source>
</evidence>
<dbReference type="AlphaFoldDB" id="A0A9Q9F1A2"/>
<protein>
    <submittedName>
        <fullName evidence="7">DNA starvation/stationary phase protection protein</fullName>
    </submittedName>
</protein>
<keyword evidence="8" id="KW-1185">Reference proteome</keyword>
<dbReference type="Gene3D" id="1.20.1260.10">
    <property type="match status" value="1"/>
</dbReference>
<dbReference type="SUPFAM" id="SSF47240">
    <property type="entry name" value="Ferritin-like"/>
    <property type="match status" value="1"/>
</dbReference>
<evidence type="ECO:0000256" key="1">
    <source>
        <dbReference type="ARBA" id="ARBA00009497"/>
    </source>
</evidence>
<sequence length="168" mass="19351">MEKAKKETKATSKKVTKAPKERQESPVIDVLNQQVANFTVMYTKLHNYHWYVKGPNFFSLHVKFEELYTEVGQYLDMTAERVLAINGHPVATLKECLEQSIVKEAGKHLTAEEMVKDLSNDLQQLIEQLKEGQNTAEEAKDEMSADMILEMITQFEKHNWMLASYLGK</sequence>
<dbReference type="GO" id="GO:0016722">
    <property type="term" value="F:oxidoreductase activity, acting on metal ions"/>
    <property type="evidence" value="ECO:0007669"/>
    <property type="project" value="InterPro"/>
</dbReference>
<keyword evidence="3" id="KW-0175">Coiled coil</keyword>
<evidence type="ECO:0000256" key="4">
    <source>
        <dbReference type="SAM" id="MobiDB-lite"/>
    </source>
</evidence>
<reference evidence="7" key="2">
    <citation type="submission" date="2021-04" db="EMBL/GenBank/DDBJ databases">
        <title>Complete Genome Sequences of Macrococcus spp. from dog and cattle.</title>
        <authorList>
            <person name="Schwendener S."/>
            <person name="Perreten V."/>
        </authorList>
    </citation>
    <scope>NUCLEOTIDE SEQUENCE</scope>
    <source>
        <strain evidence="7">Epi0143-OL</strain>
    </source>
</reference>
<evidence type="ECO:0000256" key="3">
    <source>
        <dbReference type="SAM" id="Coils"/>
    </source>
</evidence>
<feature type="coiled-coil region" evidence="3">
    <location>
        <begin position="108"/>
        <end position="146"/>
    </location>
</feature>
<gene>
    <name evidence="6" type="ORF">ERX35_006900</name>
    <name evidence="7" type="ORF">KFV11_10225</name>
</gene>
<dbReference type="PRINTS" id="PR01346">
    <property type="entry name" value="HELNAPAPROT"/>
</dbReference>
<dbReference type="InterPro" id="IPR012347">
    <property type="entry name" value="Ferritin-like"/>
</dbReference>
<dbReference type="Proteomes" id="UP001057381">
    <property type="component" value="Chromosome"/>
</dbReference>
<dbReference type="KEGG" id="mequ:KFV11_10225"/>
<dbReference type="PANTHER" id="PTHR42932">
    <property type="entry name" value="GENERAL STRESS PROTEIN 20U"/>
    <property type="match status" value="1"/>
</dbReference>
<feature type="compositionally biased region" description="Basic and acidic residues" evidence="4">
    <location>
        <begin position="1"/>
        <end position="10"/>
    </location>
</feature>
<evidence type="ECO:0000313" key="7">
    <source>
        <dbReference type="EMBL" id="UTH13585.1"/>
    </source>
</evidence>
<proteinExistence type="inferred from homology"/>
<dbReference type="PIRSF" id="PIRSF005900">
    <property type="entry name" value="Dps"/>
    <property type="match status" value="1"/>
</dbReference>
<dbReference type="PROSITE" id="PS00818">
    <property type="entry name" value="DPS_1"/>
    <property type="match status" value="1"/>
</dbReference>
<evidence type="ECO:0000259" key="5">
    <source>
        <dbReference type="Pfam" id="PF00210"/>
    </source>
</evidence>
<dbReference type="CDD" id="cd01043">
    <property type="entry name" value="DPS"/>
    <property type="match status" value="1"/>
</dbReference>
<comment type="similarity">
    <text evidence="1 2">Belongs to the Dps family.</text>
</comment>
<dbReference type="GO" id="GO:0008199">
    <property type="term" value="F:ferric iron binding"/>
    <property type="evidence" value="ECO:0007669"/>
    <property type="project" value="InterPro"/>
</dbReference>
<reference evidence="6 8" key="1">
    <citation type="submission" date="2019-09" db="EMBL/GenBank/DDBJ databases">
        <authorList>
            <person name="Mazhar S."/>
            <person name="Altermann E."/>
            <person name="Hill C."/>
            <person name="Mcauliffe O."/>
        </authorList>
    </citation>
    <scope>NUCLEOTIDE SEQUENCE [LARGE SCALE GENOMIC DNA]</scope>
    <source>
        <strain evidence="6 8">ATCC 51831</strain>
    </source>
</reference>
<dbReference type="EMBL" id="SCWC02000004">
    <property type="protein sequence ID" value="KAA1039294.1"/>
    <property type="molecule type" value="Genomic_DNA"/>
</dbReference>
<dbReference type="PANTHER" id="PTHR42932:SF1">
    <property type="entry name" value="GENERAL STRESS PROTEIN 20U"/>
    <property type="match status" value="1"/>
</dbReference>
<organism evidence="7 9">
    <name type="scientific">Macrococcus equipercicus</name>
    <dbReference type="NCBI Taxonomy" id="69967"/>
    <lineage>
        <taxon>Bacteria</taxon>
        <taxon>Bacillati</taxon>
        <taxon>Bacillota</taxon>
        <taxon>Bacilli</taxon>
        <taxon>Bacillales</taxon>
        <taxon>Staphylococcaceae</taxon>
        <taxon>Macrococcus</taxon>
    </lineage>
</organism>
<dbReference type="InterPro" id="IPR008331">
    <property type="entry name" value="Ferritin_DPS_dom"/>
</dbReference>
<evidence type="ECO:0000313" key="9">
    <source>
        <dbReference type="Proteomes" id="UP001057381"/>
    </source>
</evidence>
<dbReference type="EMBL" id="CP073809">
    <property type="protein sequence ID" value="UTH13585.1"/>
    <property type="molecule type" value="Genomic_DNA"/>
</dbReference>
<feature type="region of interest" description="Disordered" evidence="4">
    <location>
        <begin position="1"/>
        <end position="23"/>
    </location>
</feature>
<accession>A0A9Q9F1A2</accession>
<feature type="domain" description="Ferritin/DPS" evidence="5">
    <location>
        <begin position="29"/>
        <end position="168"/>
    </location>
</feature>
<dbReference type="InterPro" id="IPR002177">
    <property type="entry name" value="DPS_DNA-bd"/>
</dbReference>
<name>A0A9Q9F1A2_9STAP</name>
<dbReference type="OrthoDB" id="9797023at2"/>